<dbReference type="EMBL" id="JAUIZM010000004">
    <property type="protein sequence ID" value="KAK1390376.1"/>
    <property type="molecule type" value="Genomic_DNA"/>
</dbReference>
<comment type="caution">
    <text evidence="2">The sequence shown here is derived from an EMBL/GenBank/DDBJ whole genome shotgun (WGS) entry which is preliminary data.</text>
</comment>
<feature type="compositionally biased region" description="Basic residues" evidence="1">
    <location>
        <begin position="17"/>
        <end position="31"/>
    </location>
</feature>
<reference evidence="2" key="1">
    <citation type="submission" date="2023-02" db="EMBL/GenBank/DDBJ databases">
        <title>Genome of toxic invasive species Heracleum sosnowskyi carries increased number of genes despite the absence of recent whole-genome duplications.</title>
        <authorList>
            <person name="Schelkunov M."/>
            <person name="Shtratnikova V."/>
            <person name="Makarenko M."/>
            <person name="Klepikova A."/>
            <person name="Omelchenko D."/>
            <person name="Novikova G."/>
            <person name="Obukhova E."/>
            <person name="Bogdanov V."/>
            <person name="Penin A."/>
            <person name="Logacheva M."/>
        </authorList>
    </citation>
    <scope>NUCLEOTIDE SEQUENCE</scope>
    <source>
        <strain evidence="2">Hsosn_3</strain>
        <tissue evidence="2">Leaf</tissue>
    </source>
</reference>
<evidence type="ECO:0000313" key="3">
    <source>
        <dbReference type="Proteomes" id="UP001237642"/>
    </source>
</evidence>
<dbReference type="InterPro" id="IPR006886">
    <property type="entry name" value="RNA_pol_III_Rpc5"/>
</dbReference>
<accession>A0AAD8MZC2</accession>
<gene>
    <name evidence="2" type="ORF">POM88_018554</name>
</gene>
<dbReference type="Proteomes" id="UP001237642">
    <property type="component" value="Unassembled WGS sequence"/>
</dbReference>
<feature type="region of interest" description="Disordered" evidence="1">
    <location>
        <begin position="1"/>
        <end position="46"/>
    </location>
</feature>
<evidence type="ECO:0000256" key="1">
    <source>
        <dbReference type="SAM" id="MobiDB-lite"/>
    </source>
</evidence>
<dbReference type="GO" id="GO:0042797">
    <property type="term" value="P:tRNA transcription by RNA polymerase III"/>
    <property type="evidence" value="ECO:0007669"/>
    <property type="project" value="TreeGrafter"/>
</dbReference>
<reference evidence="2" key="2">
    <citation type="submission" date="2023-05" db="EMBL/GenBank/DDBJ databases">
        <authorList>
            <person name="Schelkunov M.I."/>
        </authorList>
    </citation>
    <scope>NUCLEOTIDE SEQUENCE</scope>
    <source>
        <strain evidence="2">Hsosn_3</strain>
        <tissue evidence="2">Leaf</tissue>
    </source>
</reference>
<keyword evidence="2" id="KW-0804">Transcription</keyword>
<dbReference type="PANTHER" id="PTHR12069:SF0">
    <property type="entry name" value="DNA-DIRECTED RNA POLYMERASE III SUBUNIT RPC5"/>
    <property type="match status" value="1"/>
</dbReference>
<keyword evidence="2" id="KW-0240">DNA-directed RNA polymerase</keyword>
<dbReference type="PANTHER" id="PTHR12069">
    <property type="entry name" value="DNA-DIRECTED RNA POLYMERASES III 80 KDA POLYPEPTIDE RNA POLYMERASE III SUBUNIT 5"/>
    <property type="match status" value="1"/>
</dbReference>
<dbReference type="AlphaFoldDB" id="A0AAD8MZC2"/>
<sequence>MDIDMDDIDAPNPGPSRRARFAPKNSKFKPKPKTEQSISDSIPPVKPELDSHSIAIVKAEIEDVAVKIDTDMKLETADPIEKDLISDDLMDVDNVDDVEDEDDVVREIDVYFTPSIDVNTQLYVMQYPLKPCWRPYELDDRCEEVRVKSDMKEVEIDLAVDVDSKNYDSSSGKRMSKQVLASSGNLPCRSGYAVGVLVGNKLYLNPVNGALQLRPSLKRLSEEDDKKAVRKVKSENVEDLGEKDDWIRLKYSGARSDGSSRYLNRMMMEERNEISFLMSSGDYVDSFCPRMPNKQLGPSRSELLKLPLEDRFKTWICQAGAVHRYNALKYLATSESEEEEVLVLIKKLCCLVQGLWVAKSSLLKLEGVEALVRDYALYLFSKNPKISFSDIPKKMKLKNAMEDVLKVFAVRRPDLKDWKFKEPKDVSFVQKHLDIVNEQDQAWEVRGEKLYIQIYGKDPPKMDTNTTKIAPKANANRSVQEASVQPMPAKTIISDKTREVLLKAIEKVLHTHKVCNFQRLGQLLRDASLEAPLPPERELREILKEVAIDIHGVLVLKTSADHSYDGLRRTVIDLLIVEGPNAKLRKAAIIEAGKIRLKRPEIPTIEYNKVMQELCVSRGSVWMLKSGDAD</sequence>
<keyword evidence="3" id="KW-1185">Reference proteome</keyword>
<dbReference type="GO" id="GO:0005666">
    <property type="term" value="C:RNA polymerase III complex"/>
    <property type="evidence" value="ECO:0007669"/>
    <property type="project" value="TreeGrafter"/>
</dbReference>
<protein>
    <submittedName>
        <fullName evidence="2">DNA-directed RNA polymerase</fullName>
    </submittedName>
</protein>
<name>A0AAD8MZC2_9APIA</name>
<evidence type="ECO:0000313" key="2">
    <source>
        <dbReference type="EMBL" id="KAK1390376.1"/>
    </source>
</evidence>
<proteinExistence type="predicted"/>
<dbReference type="Pfam" id="PF04801">
    <property type="entry name" value="RPC5"/>
    <property type="match status" value="1"/>
</dbReference>
<organism evidence="2 3">
    <name type="scientific">Heracleum sosnowskyi</name>
    <dbReference type="NCBI Taxonomy" id="360622"/>
    <lineage>
        <taxon>Eukaryota</taxon>
        <taxon>Viridiplantae</taxon>
        <taxon>Streptophyta</taxon>
        <taxon>Embryophyta</taxon>
        <taxon>Tracheophyta</taxon>
        <taxon>Spermatophyta</taxon>
        <taxon>Magnoliopsida</taxon>
        <taxon>eudicotyledons</taxon>
        <taxon>Gunneridae</taxon>
        <taxon>Pentapetalae</taxon>
        <taxon>asterids</taxon>
        <taxon>campanulids</taxon>
        <taxon>Apiales</taxon>
        <taxon>Apiaceae</taxon>
        <taxon>Apioideae</taxon>
        <taxon>apioid superclade</taxon>
        <taxon>Tordylieae</taxon>
        <taxon>Tordyliinae</taxon>
        <taxon>Heracleum</taxon>
    </lineage>
</organism>